<evidence type="ECO:0000259" key="5">
    <source>
        <dbReference type="Pfam" id="PF01494"/>
    </source>
</evidence>
<dbReference type="InterPro" id="IPR036188">
    <property type="entry name" value="FAD/NAD-bd_sf"/>
</dbReference>
<dbReference type="Gene3D" id="3.40.30.120">
    <property type="match status" value="1"/>
</dbReference>
<keyword evidence="4" id="KW-1133">Transmembrane helix</keyword>
<dbReference type="Gene3D" id="3.30.9.10">
    <property type="entry name" value="D-Amino Acid Oxidase, subunit A, domain 2"/>
    <property type="match status" value="1"/>
</dbReference>
<dbReference type="InterPro" id="IPR050631">
    <property type="entry name" value="PheA/TfdB_FAD_monoxygenase"/>
</dbReference>
<dbReference type="EMBL" id="LFMY01000006">
    <property type="protein sequence ID" value="OKL60078.1"/>
    <property type="molecule type" value="Genomic_DNA"/>
</dbReference>
<keyword evidence="2" id="KW-0274">FAD</keyword>
<accession>A0A225AS22</accession>
<dbReference type="PANTHER" id="PTHR43476:SF3">
    <property type="entry name" value="FAD-BINDING MONOOXYGENASE"/>
    <property type="match status" value="1"/>
</dbReference>
<gene>
    <name evidence="6" type="ORF">UA08_04942</name>
</gene>
<dbReference type="Pfam" id="PF01494">
    <property type="entry name" value="FAD_binding_3"/>
    <property type="match status" value="1"/>
</dbReference>
<feature type="domain" description="FAD-binding" evidence="5">
    <location>
        <begin position="5"/>
        <end position="328"/>
    </location>
</feature>
<reference evidence="6 7" key="1">
    <citation type="submission" date="2015-06" db="EMBL/GenBank/DDBJ databases">
        <title>Talaromyces atroroseus IBT 11181 draft genome.</title>
        <authorList>
            <person name="Rasmussen K.B."/>
            <person name="Rasmussen S."/>
            <person name="Petersen B."/>
            <person name="Sicheritz-Ponten T."/>
            <person name="Mortensen U.H."/>
            <person name="Thrane U."/>
        </authorList>
    </citation>
    <scope>NUCLEOTIDE SEQUENCE [LARGE SCALE GENOMIC DNA]</scope>
    <source>
        <strain evidence="6 7">IBT 11181</strain>
    </source>
</reference>
<evidence type="ECO:0000256" key="3">
    <source>
        <dbReference type="ARBA" id="ARBA00023002"/>
    </source>
</evidence>
<sequence>MHERDVLIVGAGPVGLSLSLLLASYGYRVTVLERHAAVYPLPRAVCLSHDNLRIYDGLGLHAALFENEAVTDIRGTVSDYAEIVGVAGQILGRVPYNGPSTSGTSSVFRIHQPAFEEVLETACVERGVEVIRSTEVENVVDMGTHVELYAKTRGGEVQKWSGFFVAGCDGANSVVRRCMKTPFTDYPGPKTRWLVVDVKPKCKGAAEKWKDFHTARSYMDPQRPRASIYGTKHRRRWEFMLMTEEENKKATDPDFIWSLLAEFDCTPETAEIDKTSAYVFKGGWCETFNQGRIVLAGDAAHITPPFLGQGLNSGIRDANSLAWRLDLAFRYPQGGWRKTLHDWSVERLGGVKPLIQTSVGIESHSTTTDLEKAVLRDQAFIENASAPPIIPEQIGSPGTYIPHSETDAVSCKANGTLFVDGMVRMNEKQGRLCDHLGTQGWLLLTSSKGNGSGSVPMSAETVTTFSTVFRGKMLTIGQGNVQDIRGIFSRWFEEHDVMGVLLRPDHYVFGVARTSADFESLVLRAAQRVEPGYQLH</sequence>
<protein>
    <recommendedName>
        <fullName evidence="5">FAD-binding domain-containing protein</fullName>
    </recommendedName>
</protein>
<evidence type="ECO:0000313" key="6">
    <source>
        <dbReference type="EMBL" id="OKL60078.1"/>
    </source>
</evidence>
<evidence type="ECO:0000256" key="1">
    <source>
        <dbReference type="ARBA" id="ARBA00022630"/>
    </source>
</evidence>
<dbReference type="GO" id="GO:0008688">
    <property type="term" value="F:3-(3-hydroxyphenyl)propionate hydroxylase activity"/>
    <property type="evidence" value="ECO:0007669"/>
    <property type="project" value="TreeGrafter"/>
</dbReference>
<keyword evidence="3" id="KW-0560">Oxidoreductase</keyword>
<dbReference type="AlphaFoldDB" id="A0A225AS22"/>
<keyword evidence="7" id="KW-1185">Reference proteome</keyword>
<evidence type="ECO:0000256" key="4">
    <source>
        <dbReference type="SAM" id="Phobius"/>
    </source>
</evidence>
<dbReference type="InterPro" id="IPR002938">
    <property type="entry name" value="FAD-bd"/>
</dbReference>
<dbReference type="PRINTS" id="PR00420">
    <property type="entry name" value="RNGMNOXGNASE"/>
</dbReference>
<dbReference type="OrthoDB" id="2096480at2759"/>
<comment type="caution">
    <text evidence="6">The sequence shown here is derived from an EMBL/GenBank/DDBJ whole genome shotgun (WGS) entry which is preliminary data.</text>
</comment>
<dbReference type="GO" id="GO:0071949">
    <property type="term" value="F:FAD binding"/>
    <property type="evidence" value="ECO:0007669"/>
    <property type="project" value="InterPro"/>
</dbReference>
<evidence type="ECO:0000256" key="2">
    <source>
        <dbReference type="ARBA" id="ARBA00022827"/>
    </source>
</evidence>
<dbReference type="GeneID" id="31004698"/>
<feature type="transmembrane region" description="Helical" evidence="4">
    <location>
        <begin position="7"/>
        <end position="27"/>
    </location>
</feature>
<dbReference type="PANTHER" id="PTHR43476">
    <property type="entry name" value="3-(3-HYDROXY-PHENYL)PROPIONATE/3-HYDROXYCINNAMIC ACID HYDROXYLASE"/>
    <property type="match status" value="1"/>
</dbReference>
<dbReference type="Proteomes" id="UP000214365">
    <property type="component" value="Unassembled WGS sequence"/>
</dbReference>
<keyword evidence="1" id="KW-0285">Flavoprotein</keyword>
<organism evidence="6 7">
    <name type="scientific">Talaromyces atroroseus</name>
    <dbReference type="NCBI Taxonomy" id="1441469"/>
    <lineage>
        <taxon>Eukaryota</taxon>
        <taxon>Fungi</taxon>
        <taxon>Dikarya</taxon>
        <taxon>Ascomycota</taxon>
        <taxon>Pezizomycotina</taxon>
        <taxon>Eurotiomycetes</taxon>
        <taxon>Eurotiomycetidae</taxon>
        <taxon>Eurotiales</taxon>
        <taxon>Trichocomaceae</taxon>
        <taxon>Talaromyces</taxon>
        <taxon>Talaromyces sect. Trachyspermi</taxon>
    </lineage>
</organism>
<dbReference type="RefSeq" id="XP_020120199.1">
    <property type="nucleotide sequence ID" value="XM_020267267.1"/>
</dbReference>
<dbReference type="GO" id="GO:0019622">
    <property type="term" value="P:3-(3-hydroxy)phenylpropionate catabolic process"/>
    <property type="evidence" value="ECO:0007669"/>
    <property type="project" value="TreeGrafter"/>
</dbReference>
<evidence type="ECO:0000313" key="7">
    <source>
        <dbReference type="Proteomes" id="UP000214365"/>
    </source>
</evidence>
<proteinExistence type="predicted"/>
<keyword evidence="4" id="KW-0812">Transmembrane</keyword>
<name>A0A225AS22_TALAT</name>
<dbReference type="SUPFAM" id="SSF51905">
    <property type="entry name" value="FAD/NAD(P)-binding domain"/>
    <property type="match status" value="1"/>
</dbReference>
<keyword evidence="4" id="KW-0472">Membrane</keyword>
<dbReference type="STRING" id="1441469.A0A225AS22"/>
<dbReference type="Gene3D" id="3.50.50.60">
    <property type="entry name" value="FAD/NAD(P)-binding domain"/>
    <property type="match status" value="1"/>
</dbReference>